<dbReference type="InterPro" id="IPR036396">
    <property type="entry name" value="Cyt_P450_sf"/>
</dbReference>
<dbReference type="EMBL" id="KX264295">
    <property type="protein sequence ID" value="ANM86728.1"/>
    <property type="molecule type" value="Genomic_DNA"/>
</dbReference>
<dbReference type="InterPro" id="IPR050121">
    <property type="entry name" value="Cytochrome_P450_monoxygenase"/>
</dbReference>
<protein>
    <recommendedName>
        <fullName evidence="3">Zn(2)-C6 fungal-type domain-containing protein</fullName>
    </recommendedName>
</protein>
<feature type="compositionally biased region" description="Polar residues" evidence="2">
    <location>
        <begin position="99"/>
        <end position="135"/>
    </location>
</feature>
<evidence type="ECO:0000259" key="3">
    <source>
        <dbReference type="PROSITE" id="PS50048"/>
    </source>
</evidence>
<dbReference type="CDD" id="cd00067">
    <property type="entry name" value="GAL4"/>
    <property type="match status" value="1"/>
</dbReference>
<proteinExistence type="predicted"/>
<evidence type="ECO:0000313" key="4">
    <source>
        <dbReference type="EMBL" id="ANM86728.1"/>
    </source>
</evidence>
<dbReference type="PROSITE" id="PS50048">
    <property type="entry name" value="ZN2_CY6_FUNGAL_2"/>
    <property type="match status" value="1"/>
</dbReference>
<feature type="region of interest" description="Disordered" evidence="2">
    <location>
        <begin position="84"/>
        <end position="135"/>
    </location>
</feature>
<dbReference type="Pfam" id="PF00067">
    <property type="entry name" value="p450"/>
    <property type="match status" value="1"/>
</dbReference>
<dbReference type="InterPro" id="IPR001138">
    <property type="entry name" value="Zn2Cys6_DnaBD"/>
</dbReference>
<dbReference type="GO" id="GO:0020037">
    <property type="term" value="F:heme binding"/>
    <property type="evidence" value="ECO:0007669"/>
    <property type="project" value="InterPro"/>
</dbReference>
<keyword evidence="1" id="KW-0539">Nucleus</keyword>
<dbReference type="GO" id="GO:0004497">
    <property type="term" value="F:monooxygenase activity"/>
    <property type="evidence" value="ECO:0007669"/>
    <property type="project" value="InterPro"/>
</dbReference>
<dbReference type="SMART" id="SM00066">
    <property type="entry name" value="GAL4"/>
    <property type="match status" value="1"/>
</dbReference>
<dbReference type="Pfam" id="PF00172">
    <property type="entry name" value="Zn_clus"/>
    <property type="match status" value="1"/>
</dbReference>
<sequence length="644" mass="70863">MFATLRCNQNSVSVERSGPTNLRLACKNCRSKKLKCSGEQTGCQRCVARGVDCEYTEALYKKGARQGRTASVSKSNANVSIRRTEQDFLSPTPIPTPSEGDNTYDASSNDFSRSLLTNSTKSHSNQQVSYCQDDSNGTDVFELPNDLLDGLSDPRVGATFLSSSDRTPELDGIWQSTSDSTLCNYALIDDDYLGSYLDGTRTGTASLSDADFRDALGFPRSSSPVLPLIPSNVHNDGLIEPLNTNISEYPSMSGMEGPALAESTDAGSEAHGGYPQAQPIVPDVPEPSRLFSPPNKPIASCQCILAALDLLEKLQTDDHRSSSDPLNRTLKLSKYALIQCSELATCGNCMNTSRFTMLLINLCQIVVASLDKALSGFEPRVNTEHENDKETSLTATIDTPEDSRTKDPTIFLKSYDIDDLEQLYVFATLEGLIQAIIDEFMERIQEYVGKDKNFDITQWFNILTFDIIGDLAFGETFRGGALADCFQRFPLLARFVMTVAPGPIQKAIADTKINERYAIDLVQKRIGRKTNRKDFMTRILSCRDEDSIPDVQIAAHASDFVLAGSETTATALSCIVYYLCHTPRALERVKKEICNGFAKYQDINAATTSNLEYLNAVILEEVIQSMVTGCQLRLSFPPTPMLLV</sequence>
<dbReference type="PROSITE" id="PS00463">
    <property type="entry name" value="ZN2_CY6_FUNGAL_1"/>
    <property type="match status" value="1"/>
</dbReference>
<feature type="region of interest" description="Disordered" evidence="2">
    <location>
        <begin position="256"/>
        <end position="279"/>
    </location>
</feature>
<dbReference type="SUPFAM" id="SSF48264">
    <property type="entry name" value="Cytochrome P450"/>
    <property type="match status" value="1"/>
</dbReference>
<dbReference type="Gene3D" id="4.10.240.10">
    <property type="entry name" value="Zn(2)-C6 fungal-type DNA-binding domain"/>
    <property type="match status" value="1"/>
</dbReference>
<dbReference type="PANTHER" id="PTHR24305:SF161">
    <property type="entry name" value="P450, PUTATIVE (EUROFUNG)-RELATED"/>
    <property type="match status" value="1"/>
</dbReference>
<dbReference type="SUPFAM" id="SSF57701">
    <property type="entry name" value="Zn2/Cys6 DNA-binding domain"/>
    <property type="match status" value="1"/>
</dbReference>
<accession>A0A1Z1C529</accession>
<name>A0A1Z1C529_CLAUC</name>
<evidence type="ECO:0000256" key="1">
    <source>
        <dbReference type="ARBA" id="ARBA00023242"/>
    </source>
</evidence>
<reference evidence="4" key="1">
    <citation type="submission" date="2016-05" db="EMBL/GenBank/DDBJ databases">
        <title>Lichen genome sequencing reveals its rich biosynthetic potential.</title>
        <authorList>
            <person name="Bertrand R.L."/>
            <person name="Abdel-Hameed M."/>
            <person name="Sorensen J.L."/>
        </authorList>
    </citation>
    <scope>NUCLEOTIDE SEQUENCE</scope>
</reference>
<organism evidence="4">
    <name type="scientific">Cladonia uncialis subsp. uncialis</name>
    <dbReference type="NCBI Taxonomy" id="180999"/>
    <lineage>
        <taxon>Eukaryota</taxon>
        <taxon>Fungi</taxon>
        <taxon>Dikarya</taxon>
        <taxon>Ascomycota</taxon>
        <taxon>Pezizomycotina</taxon>
        <taxon>Lecanoromycetes</taxon>
        <taxon>OSLEUM clade</taxon>
        <taxon>Lecanoromycetidae</taxon>
        <taxon>Lecanorales</taxon>
        <taxon>Lecanorineae</taxon>
        <taxon>Cladoniaceae</taxon>
        <taxon>Cladonia</taxon>
    </lineage>
</organism>
<dbReference type="GO" id="GO:0008270">
    <property type="term" value="F:zinc ion binding"/>
    <property type="evidence" value="ECO:0007669"/>
    <property type="project" value="InterPro"/>
</dbReference>
<feature type="domain" description="Zn(2)-C6 fungal-type" evidence="3">
    <location>
        <begin position="25"/>
        <end position="55"/>
    </location>
</feature>
<dbReference type="GO" id="GO:0005506">
    <property type="term" value="F:iron ion binding"/>
    <property type="evidence" value="ECO:0007669"/>
    <property type="project" value="InterPro"/>
</dbReference>
<dbReference type="GO" id="GO:0016705">
    <property type="term" value="F:oxidoreductase activity, acting on paired donors, with incorporation or reduction of molecular oxygen"/>
    <property type="evidence" value="ECO:0007669"/>
    <property type="project" value="InterPro"/>
</dbReference>
<dbReference type="PANTHER" id="PTHR24305">
    <property type="entry name" value="CYTOCHROME P450"/>
    <property type="match status" value="1"/>
</dbReference>
<dbReference type="Gene3D" id="1.10.630.10">
    <property type="entry name" value="Cytochrome P450"/>
    <property type="match status" value="1"/>
</dbReference>
<dbReference type="InterPro" id="IPR001128">
    <property type="entry name" value="Cyt_P450"/>
</dbReference>
<evidence type="ECO:0000256" key="2">
    <source>
        <dbReference type="SAM" id="MobiDB-lite"/>
    </source>
</evidence>
<dbReference type="InterPro" id="IPR036864">
    <property type="entry name" value="Zn2-C6_fun-type_DNA-bd_sf"/>
</dbReference>
<dbReference type="GO" id="GO:0000981">
    <property type="term" value="F:DNA-binding transcription factor activity, RNA polymerase II-specific"/>
    <property type="evidence" value="ECO:0007669"/>
    <property type="project" value="InterPro"/>
</dbReference>
<dbReference type="AlphaFoldDB" id="A0A1Z1C529"/>